<protein>
    <submittedName>
        <fullName evidence="3">NERD domain-containing protein</fullName>
    </submittedName>
</protein>
<dbReference type="AlphaFoldDB" id="A0A3A3YXJ5"/>
<feature type="region of interest" description="Disordered" evidence="1">
    <location>
        <begin position="1"/>
        <end position="23"/>
    </location>
</feature>
<dbReference type="RefSeq" id="WP_119950130.1">
    <property type="nucleotide sequence ID" value="NZ_QZEZ01000003.1"/>
</dbReference>
<feature type="domain" description="NERD" evidence="2">
    <location>
        <begin position="37"/>
        <end position="150"/>
    </location>
</feature>
<evidence type="ECO:0000259" key="2">
    <source>
        <dbReference type="PROSITE" id="PS50965"/>
    </source>
</evidence>
<evidence type="ECO:0000313" key="3">
    <source>
        <dbReference type="EMBL" id="RJK96399.1"/>
    </source>
</evidence>
<sequence>MTAGQGAEQQAQRAAARAERLERELERARRSQVTWGAGADGERLVGERLDRLRGHGWLALHDVRWPGRPKANLDHVVVGPGGVVVVDAKNWTGTADVRDGVLRHNGRKRLKHTESVLTQSAAVAAVLPPGVRRHVKGCLCLVGHGDLQERTADGAVVLGLERLERALLALPQVLAPDAVERLGRDLPGLLEQGVPAGALTEPTPPPALVTPEAPGRPRLGLRLLVASGLGFGAVLALNEVLRLA</sequence>
<dbReference type="Proteomes" id="UP000265614">
    <property type="component" value="Unassembled WGS sequence"/>
</dbReference>
<feature type="compositionally biased region" description="Low complexity" evidence="1">
    <location>
        <begin position="1"/>
        <end position="15"/>
    </location>
</feature>
<keyword evidence="4" id="KW-1185">Reference proteome</keyword>
<dbReference type="Pfam" id="PF08378">
    <property type="entry name" value="NERD"/>
    <property type="match status" value="1"/>
</dbReference>
<organism evidence="3 4">
    <name type="scientific">Vallicoccus soli</name>
    <dbReference type="NCBI Taxonomy" id="2339232"/>
    <lineage>
        <taxon>Bacteria</taxon>
        <taxon>Bacillati</taxon>
        <taxon>Actinomycetota</taxon>
        <taxon>Actinomycetes</taxon>
        <taxon>Motilibacterales</taxon>
        <taxon>Vallicoccaceae</taxon>
        <taxon>Vallicoccus</taxon>
    </lineage>
</organism>
<proteinExistence type="predicted"/>
<dbReference type="EMBL" id="QZEZ01000003">
    <property type="protein sequence ID" value="RJK96399.1"/>
    <property type="molecule type" value="Genomic_DNA"/>
</dbReference>
<evidence type="ECO:0000313" key="4">
    <source>
        <dbReference type="Proteomes" id="UP000265614"/>
    </source>
</evidence>
<dbReference type="OrthoDB" id="4246706at2"/>
<gene>
    <name evidence="3" type="ORF">D5H78_09205</name>
</gene>
<comment type="caution">
    <text evidence="3">The sequence shown here is derived from an EMBL/GenBank/DDBJ whole genome shotgun (WGS) entry which is preliminary data.</text>
</comment>
<dbReference type="PROSITE" id="PS50965">
    <property type="entry name" value="NERD"/>
    <property type="match status" value="1"/>
</dbReference>
<accession>A0A3A3YXJ5</accession>
<name>A0A3A3YXJ5_9ACTN</name>
<evidence type="ECO:0000256" key="1">
    <source>
        <dbReference type="SAM" id="MobiDB-lite"/>
    </source>
</evidence>
<reference evidence="3 4" key="1">
    <citation type="submission" date="2018-09" db="EMBL/GenBank/DDBJ databases">
        <title>YIM 75000 draft genome.</title>
        <authorList>
            <person name="Tang S."/>
            <person name="Feng Y."/>
        </authorList>
    </citation>
    <scope>NUCLEOTIDE SEQUENCE [LARGE SCALE GENOMIC DNA]</scope>
    <source>
        <strain evidence="3 4">YIM 75000</strain>
    </source>
</reference>
<dbReference type="InterPro" id="IPR011528">
    <property type="entry name" value="NERD"/>
</dbReference>